<comment type="subunit">
    <text evidence="8">Heterodimer of an alpha and a beta chain.</text>
</comment>
<organism evidence="10 11">
    <name type="scientific">Ottowia cancrivicina</name>
    <dbReference type="NCBI Taxonomy" id="3040346"/>
    <lineage>
        <taxon>Bacteria</taxon>
        <taxon>Pseudomonadati</taxon>
        <taxon>Pseudomonadota</taxon>
        <taxon>Betaproteobacteria</taxon>
        <taxon>Burkholderiales</taxon>
        <taxon>Comamonadaceae</taxon>
        <taxon>Ottowia</taxon>
    </lineage>
</organism>
<dbReference type="GO" id="GO:0030527">
    <property type="term" value="F:structural constituent of chromatin"/>
    <property type="evidence" value="ECO:0007669"/>
    <property type="project" value="InterPro"/>
</dbReference>
<evidence type="ECO:0000256" key="4">
    <source>
        <dbReference type="ARBA" id="ARBA00023015"/>
    </source>
</evidence>
<comment type="similarity">
    <text evidence="1 8 9">Belongs to the bacterial histone-like protein family.</text>
</comment>
<dbReference type="Pfam" id="PF00216">
    <property type="entry name" value="Bac_DNA_binding"/>
    <property type="match status" value="1"/>
</dbReference>
<accession>A0AAW6RDB6</accession>
<keyword evidence="6 8" id="KW-0804">Transcription</keyword>
<dbReference type="HAMAP" id="MF_00380">
    <property type="entry name" value="IHF_alpha"/>
    <property type="match status" value="1"/>
</dbReference>
<dbReference type="AlphaFoldDB" id="A0AAW6RDB6"/>
<gene>
    <name evidence="8" type="primary">ihfA</name>
    <name evidence="8" type="synonym">himA</name>
    <name evidence="10" type="ORF">QB898_00230</name>
</gene>
<keyword evidence="4 8" id="KW-0805">Transcription regulation</keyword>
<evidence type="ECO:0000313" key="11">
    <source>
        <dbReference type="Proteomes" id="UP001237156"/>
    </source>
</evidence>
<dbReference type="InterPro" id="IPR005684">
    <property type="entry name" value="IHF_alpha"/>
</dbReference>
<dbReference type="SUPFAM" id="SSF47729">
    <property type="entry name" value="IHF-like DNA-binding proteins"/>
    <property type="match status" value="1"/>
</dbReference>
<dbReference type="GO" id="GO:0009893">
    <property type="term" value="P:positive regulation of metabolic process"/>
    <property type="evidence" value="ECO:0007669"/>
    <property type="project" value="UniProtKB-ARBA"/>
</dbReference>
<dbReference type="GO" id="GO:0006417">
    <property type="term" value="P:regulation of translation"/>
    <property type="evidence" value="ECO:0007669"/>
    <property type="project" value="UniProtKB-UniRule"/>
</dbReference>
<dbReference type="PANTHER" id="PTHR33175:SF2">
    <property type="entry name" value="INTEGRATION HOST FACTOR SUBUNIT ALPHA"/>
    <property type="match status" value="1"/>
</dbReference>
<evidence type="ECO:0000256" key="5">
    <source>
        <dbReference type="ARBA" id="ARBA00023125"/>
    </source>
</evidence>
<dbReference type="Proteomes" id="UP001237156">
    <property type="component" value="Unassembled WGS sequence"/>
</dbReference>
<dbReference type="CDD" id="cd13835">
    <property type="entry name" value="IHF_A"/>
    <property type="match status" value="1"/>
</dbReference>
<comment type="function">
    <text evidence="8">This protein is one of the two subunits of integration host factor, a specific DNA-binding protein that functions in genetic recombination as well as in transcriptional and translational control.</text>
</comment>
<dbReference type="GO" id="GO:0003677">
    <property type="term" value="F:DNA binding"/>
    <property type="evidence" value="ECO:0007669"/>
    <property type="project" value="UniProtKB-UniRule"/>
</dbReference>
<name>A0AAW6RDB6_9BURK</name>
<protein>
    <recommendedName>
        <fullName evidence="2 8">Integration host factor subunit alpha</fullName>
        <shortName evidence="8">IHF-alpha</shortName>
    </recommendedName>
</protein>
<dbReference type="GO" id="GO:0006310">
    <property type="term" value="P:DNA recombination"/>
    <property type="evidence" value="ECO:0007669"/>
    <property type="project" value="UniProtKB-UniRule"/>
</dbReference>
<evidence type="ECO:0000256" key="9">
    <source>
        <dbReference type="RuleBase" id="RU003939"/>
    </source>
</evidence>
<evidence type="ECO:0000313" key="10">
    <source>
        <dbReference type="EMBL" id="MDG9698160.1"/>
    </source>
</evidence>
<sequence>MPEQTAHTLTKAELADALFEQIGLTKRESKQAVDVFFALISERLAAGEEVKLTGFGNFSTRMKAPRPGRNLHTGETVPIAARRVVTFHASQRLKEAVQQAQSSDGGR</sequence>
<keyword evidence="11" id="KW-1185">Reference proteome</keyword>
<evidence type="ECO:0000256" key="8">
    <source>
        <dbReference type="HAMAP-Rule" id="MF_00380"/>
    </source>
</evidence>
<comment type="caution">
    <text evidence="10">The sequence shown here is derived from an EMBL/GenBank/DDBJ whole genome shotgun (WGS) entry which is preliminary data.</text>
</comment>
<dbReference type="InterPro" id="IPR010992">
    <property type="entry name" value="IHF-like_DNA-bd_dom_sf"/>
</dbReference>
<dbReference type="PRINTS" id="PR01727">
    <property type="entry name" value="DNABINDINGHU"/>
</dbReference>
<dbReference type="InterPro" id="IPR000119">
    <property type="entry name" value="Hist_DNA-bd"/>
</dbReference>
<dbReference type="SMART" id="SM00411">
    <property type="entry name" value="BHL"/>
    <property type="match status" value="1"/>
</dbReference>
<dbReference type="PANTHER" id="PTHR33175">
    <property type="entry name" value="DNA-BINDING PROTEIN HU"/>
    <property type="match status" value="1"/>
</dbReference>
<evidence type="ECO:0000256" key="7">
    <source>
        <dbReference type="ARBA" id="ARBA00023172"/>
    </source>
</evidence>
<dbReference type="RefSeq" id="WP_279523322.1">
    <property type="nucleotide sequence ID" value="NZ_JARVII010000001.1"/>
</dbReference>
<evidence type="ECO:0000256" key="2">
    <source>
        <dbReference type="ARBA" id="ARBA00018329"/>
    </source>
</evidence>
<keyword evidence="5 8" id="KW-0238">DNA-binding</keyword>
<evidence type="ECO:0000256" key="1">
    <source>
        <dbReference type="ARBA" id="ARBA00010529"/>
    </source>
</evidence>
<evidence type="ECO:0000256" key="3">
    <source>
        <dbReference type="ARBA" id="ARBA00022845"/>
    </source>
</evidence>
<dbReference type="Gene3D" id="4.10.520.10">
    <property type="entry name" value="IHF-like DNA-binding proteins"/>
    <property type="match status" value="1"/>
</dbReference>
<reference evidence="10 11" key="1">
    <citation type="submission" date="2023-04" db="EMBL/GenBank/DDBJ databases">
        <title>Ottowia paracancer sp. nov., isolated from human stomach.</title>
        <authorList>
            <person name="Song Y."/>
        </authorList>
    </citation>
    <scope>NUCLEOTIDE SEQUENCE [LARGE SCALE GENOMIC DNA]</scope>
    <source>
        <strain evidence="10 11">10c7w1</strain>
    </source>
</reference>
<dbReference type="GO" id="GO:0005829">
    <property type="term" value="C:cytosol"/>
    <property type="evidence" value="ECO:0007669"/>
    <property type="project" value="TreeGrafter"/>
</dbReference>
<proteinExistence type="inferred from homology"/>
<keyword evidence="7 8" id="KW-0233">DNA recombination</keyword>
<evidence type="ECO:0000256" key="6">
    <source>
        <dbReference type="ARBA" id="ARBA00023163"/>
    </source>
</evidence>
<dbReference type="EMBL" id="JARVII010000001">
    <property type="protein sequence ID" value="MDG9698160.1"/>
    <property type="molecule type" value="Genomic_DNA"/>
</dbReference>
<dbReference type="NCBIfam" id="NF001401">
    <property type="entry name" value="PRK00285.1"/>
    <property type="match status" value="1"/>
</dbReference>
<keyword evidence="3 8" id="KW-0810">Translation regulation</keyword>
<dbReference type="GO" id="GO:0006355">
    <property type="term" value="P:regulation of DNA-templated transcription"/>
    <property type="evidence" value="ECO:0007669"/>
    <property type="project" value="UniProtKB-UniRule"/>
</dbReference>